<dbReference type="Gene3D" id="3.30.420.10">
    <property type="entry name" value="Ribonuclease H-like superfamily/Ribonuclease H"/>
    <property type="match status" value="1"/>
</dbReference>
<gene>
    <name evidence="5" type="ordered locus">Mpal_2298</name>
</gene>
<dbReference type="InterPro" id="IPR012337">
    <property type="entry name" value="RNaseH-like_sf"/>
</dbReference>
<dbReference type="SMART" id="SM00479">
    <property type="entry name" value="EXOIII"/>
    <property type="match status" value="1"/>
</dbReference>
<dbReference type="KEGG" id="mpl:Mpal_2298"/>
<dbReference type="SUPFAM" id="SSF53098">
    <property type="entry name" value="Ribonuclease H-like"/>
    <property type="match status" value="1"/>
</dbReference>
<keyword evidence="2" id="KW-0378">Hydrolase</keyword>
<dbReference type="AlphaFoldDB" id="B8GE83"/>
<evidence type="ECO:0000256" key="2">
    <source>
        <dbReference type="ARBA" id="ARBA00022801"/>
    </source>
</evidence>
<sequence>MYLFFDTETTGLPKKKHASMHRVANWPRIVELGWVLTDTKGTVIEEAGLLVRPDGFSVPAESTAIHGITTEQATEQGSAISEVLARFLLALEQSELICGHQVSFDHRVVGAELIRAGMPVDQLDKPRFCTMEASKTLNRSATGHSPHPLSLSALYLHLFDEPFAGAHRALADAKACAACFFVIRDLQNSEEDI</sequence>
<accession>B8GE83</accession>
<dbReference type="eggNOG" id="arCOG05109">
    <property type="taxonomic scope" value="Archaea"/>
</dbReference>
<dbReference type="GO" id="GO:0003676">
    <property type="term" value="F:nucleic acid binding"/>
    <property type="evidence" value="ECO:0007669"/>
    <property type="project" value="InterPro"/>
</dbReference>
<dbReference type="PANTHER" id="PTHR30231">
    <property type="entry name" value="DNA POLYMERASE III SUBUNIT EPSILON"/>
    <property type="match status" value="1"/>
</dbReference>
<dbReference type="InterPro" id="IPR013520">
    <property type="entry name" value="Ribonucl_H"/>
</dbReference>
<dbReference type="EMBL" id="CP001338">
    <property type="protein sequence ID" value="ACL17584.1"/>
    <property type="molecule type" value="Genomic_DNA"/>
</dbReference>
<organism evidence="5 6">
    <name type="scientific">Methanosphaerula palustris (strain ATCC BAA-1556 / DSM 19958 / E1-9c)</name>
    <dbReference type="NCBI Taxonomy" id="521011"/>
    <lineage>
        <taxon>Archaea</taxon>
        <taxon>Methanobacteriati</taxon>
        <taxon>Methanobacteriota</taxon>
        <taxon>Stenosarchaea group</taxon>
        <taxon>Methanomicrobia</taxon>
        <taxon>Methanomicrobiales</taxon>
        <taxon>Methanoregulaceae</taxon>
        <taxon>Methanosphaerula</taxon>
    </lineage>
</organism>
<evidence type="ECO:0000256" key="1">
    <source>
        <dbReference type="ARBA" id="ARBA00022722"/>
    </source>
</evidence>
<dbReference type="GeneID" id="7270559"/>
<evidence type="ECO:0000313" key="5">
    <source>
        <dbReference type="EMBL" id="ACL17584.1"/>
    </source>
</evidence>
<name>B8GE83_METPE</name>
<evidence type="ECO:0000259" key="4">
    <source>
        <dbReference type="SMART" id="SM00479"/>
    </source>
</evidence>
<dbReference type="GO" id="GO:0008408">
    <property type="term" value="F:3'-5' exonuclease activity"/>
    <property type="evidence" value="ECO:0007669"/>
    <property type="project" value="TreeGrafter"/>
</dbReference>
<dbReference type="STRING" id="521011.Mpal_2298"/>
<reference evidence="5 6" key="1">
    <citation type="journal article" date="2015" name="Genome Announc.">
        <title>Complete Genome Sequence of Methanosphaerula palustris E1-9CT, a Hydrogenotrophic Methanogen Isolated from a Minerotrophic Fen Peatland.</title>
        <authorList>
            <person name="Cadillo-Quiroz H."/>
            <person name="Browne P."/>
            <person name="Kyrpides N."/>
            <person name="Woyke T."/>
            <person name="Goodwin L."/>
            <person name="Detter C."/>
            <person name="Yavitt J.B."/>
            <person name="Zinder S.H."/>
        </authorList>
    </citation>
    <scope>NUCLEOTIDE SEQUENCE [LARGE SCALE GENOMIC DNA]</scope>
    <source>
        <strain evidence="6">ATCC BAA-1556 / DSM 19958 / E1-9c</strain>
    </source>
</reference>
<evidence type="ECO:0000313" key="6">
    <source>
        <dbReference type="Proteomes" id="UP000002457"/>
    </source>
</evidence>
<protein>
    <submittedName>
        <fullName evidence="5">Exonuclease RNase T and DNA polymerase III</fullName>
    </submittedName>
</protein>
<keyword evidence="6" id="KW-1185">Reference proteome</keyword>
<dbReference type="Pfam" id="PF00929">
    <property type="entry name" value="RNase_T"/>
    <property type="match status" value="1"/>
</dbReference>
<proteinExistence type="predicted"/>
<keyword evidence="1" id="KW-0540">Nuclease</keyword>
<dbReference type="CDD" id="cd06127">
    <property type="entry name" value="DEDDh"/>
    <property type="match status" value="1"/>
</dbReference>
<dbReference type="RefSeq" id="WP_012618903.1">
    <property type="nucleotide sequence ID" value="NC_011832.1"/>
</dbReference>
<dbReference type="HOGENOM" id="CLU_099444_1_0_2"/>
<keyword evidence="3 5" id="KW-0269">Exonuclease</keyword>
<dbReference type="OrthoDB" id="116094at2157"/>
<dbReference type="Proteomes" id="UP000002457">
    <property type="component" value="Chromosome"/>
</dbReference>
<evidence type="ECO:0000256" key="3">
    <source>
        <dbReference type="ARBA" id="ARBA00022839"/>
    </source>
</evidence>
<dbReference type="PANTHER" id="PTHR30231:SF4">
    <property type="entry name" value="PROTEIN NEN2"/>
    <property type="match status" value="1"/>
</dbReference>
<feature type="domain" description="Exonuclease" evidence="4">
    <location>
        <begin position="1"/>
        <end position="189"/>
    </location>
</feature>
<dbReference type="InterPro" id="IPR036397">
    <property type="entry name" value="RNaseH_sf"/>
</dbReference>